<accession>A0A6M0H4M7</accession>
<evidence type="ECO:0000313" key="2">
    <source>
        <dbReference type="EMBL" id="NEU05033.1"/>
    </source>
</evidence>
<dbReference type="CDD" id="cd04301">
    <property type="entry name" value="NAT_SF"/>
    <property type="match status" value="1"/>
</dbReference>
<dbReference type="EMBL" id="JAAGPU010000015">
    <property type="protein sequence ID" value="NEU05033.1"/>
    <property type="molecule type" value="Genomic_DNA"/>
</dbReference>
<dbReference type="Pfam" id="PF00583">
    <property type="entry name" value="Acetyltransf_1"/>
    <property type="match status" value="1"/>
</dbReference>
<keyword evidence="3" id="KW-1185">Reference proteome</keyword>
<feature type="domain" description="N-acetyltransferase" evidence="1">
    <location>
        <begin position="1"/>
        <end position="133"/>
    </location>
</feature>
<evidence type="ECO:0000259" key="1">
    <source>
        <dbReference type="PROSITE" id="PS51186"/>
    </source>
</evidence>
<organism evidence="2 3">
    <name type="scientific">Clostridium senegalense</name>
    <dbReference type="NCBI Taxonomy" id="1465809"/>
    <lineage>
        <taxon>Bacteria</taxon>
        <taxon>Bacillati</taxon>
        <taxon>Bacillota</taxon>
        <taxon>Clostridia</taxon>
        <taxon>Eubacteriales</taxon>
        <taxon>Clostridiaceae</taxon>
        <taxon>Clostridium</taxon>
    </lineage>
</organism>
<dbReference type="InterPro" id="IPR000182">
    <property type="entry name" value="GNAT_dom"/>
</dbReference>
<dbReference type="AlphaFoldDB" id="A0A6M0H4M7"/>
<name>A0A6M0H4M7_9CLOT</name>
<evidence type="ECO:0000313" key="3">
    <source>
        <dbReference type="Proteomes" id="UP000481872"/>
    </source>
</evidence>
<keyword evidence="2" id="KW-0808">Transferase</keyword>
<proteinExistence type="predicted"/>
<dbReference type="PROSITE" id="PS51186">
    <property type="entry name" value="GNAT"/>
    <property type="match status" value="1"/>
</dbReference>
<gene>
    <name evidence="2" type="ORF">G3M99_09240</name>
</gene>
<reference evidence="2 3" key="1">
    <citation type="submission" date="2020-02" db="EMBL/GenBank/DDBJ databases">
        <title>Genome assembly of a novel Clostridium senegalense strain.</title>
        <authorList>
            <person name="Gupta T.B."/>
            <person name="Jauregui R."/>
            <person name="Maclean P."/>
            <person name="Nawarathana A."/>
            <person name="Brightwell G."/>
        </authorList>
    </citation>
    <scope>NUCLEOTIDE SEQUENCE [LARGE SCALE GENOMIC DNA]</scope>
    <source>
        <strain evidence="2 3">AGRFS4</strain>
    </source>
</reference>
<sequence length="133" mass="15697">MIRKMKKEDLLYVKQLMQSIPDFWHPNWNNKTLEKAFNSSNAIVFVYEIENKIVGCIFAYDFGFRAYIAKLAVSKEMQKHRIGSKLLEHVENILMERNCELIIADALPSSESFYLKLGWTHPYAKLVRKRLIK</sequence>
<protein>
    <submittedName>
        <fullName evidence="2">GNAT family N-acetyltransferase</fullName>
    </submittedName>
</protein>
<dbReference type="InterPro" id="IPR016181">
    <property type="entry name" value="Acyl_CoA_acyltransferase"/>
</dbReference>
<comment type="caution">
    <text evidence="2">The sequence shown here is derived from an EMBL/GenBank/DDBJ whole genome shotgun (WGS) entry which is preliminary data.</text>
</comment>
<dbReference type="Proteomes" id="UP000481872">
    <property type="component" value="Unassembled WGS sequence"/>
</dbReference>
<dbReference type="SUPFAM" id="SSF55729">
    <property type="entry name" value="Acyl-CoA N-acyltransferases (Nat)"/>
    <property type="match status" value="1"/>
</dbReference>
<dbReference type="GO" id="GO:0016747">
    <property type="term" value="F:acyltransferase activity, transferring groups other than amino-acyl groups"/>
    <property type="evidence" value="ECO:0007669"/>
    <property type="project" value="InterPro"/>
</dbReference>
<dbReference type="Gene3D" id="3.40.630.30">
    <property type="match status" value="1"/>
</dbReference>
<dbReference type="RefSeq" id="WP_199869956.1">
    <property type="nucleotide sequence ID" value="NZ_JAAGPU010000015.1"/>
</dbReference>